<comment type="caution">
    <text evidence="1">The sequence shown here is derived from an EMBL/GenBank/DDBJ whole genome shotgun (WGS) entry which is preliminary data.</text>
</comment>
<organism evidence="1 2">
    <name type="scientific">Pelomonas aquatica</name>
    <dbReference type="NCBI Taxonomy" id="431058"/>
    <lineage>
        <taxon>Bacteria</taxon>
        <taxon>Pseudomonadati</taxon>
        <taxon>Pseudomonadota</taxon>
        <taxon>Betaproteobacteria</taxon>
        <taxon>Burkholderiales</taxon>
        <taxon>Sphaerotilaceae</taxon>
        <taxon>Roseateles</taxon>
    </lineage>
</organism>
<name>A0A9X4RA50_9BURK</name>
<evidence type="ECO:0000313" key="2">
    <source>
        <dbReference type="Proteomes" id="UP001152766"/>
    </source>
</evidence>
<dbReference type="Proteomes" id="UP001152766">
    <property type="component" value="Unassembled WGS sequence"/>
</dbReference>
<accession>A0A9X4RA50</accession>
<protein>
    <submittedName>
        <fullName evidence="1">DUF2805 domain-containing protein</fullName>
    </submittedName>
</protein>
<dbReference type="EMBL" id="SGUG01000052">
    <property type="protein sequence ID" value="MDG0865093.1"/>
    <property type="molecule type" value="Genomic_DNA"/>
</dbReference>
<reference evidence="1" key="1">
    <citation type="submission" date="2019-02" db="EMBL/GenBank/DDBJ databases">
        <title>Draft genome of the type strain Pelomonas aquatica CCUG 52575T.</title>
        <authorList>
            <person name="Gomila M."/>
            <person name="Lalucat J."/>
        </authorList>
    </citation>
    <scope>NUCLEOTIDE SEQUENCE</scope>
    <source>
        <strain evidence="1">CCUG 52575</strain>
    </source>
</reference>
<proteinExistence type="predicted"/>
<sequence length="103" mass="11565">MTDHQVHRSRRQMRSVRISLCDTQSPMAKPAPKLTAEELKRVIATAWDDTPPFSKVMLEHGIGHGELVALLKRELTPSAYKLWAAKGKAAKAPTKRSTWPHGR</sequence>
<evidence type="ECO:0000313" key="1">
    <source>
        <dbReference type="EMBL" id="MDG0865093.1"/>
    </source>
</evidence>
<gene>
    <name evidence="1" type="ORF">EXJ73_21770</name>
</gene>
<dbReference type="Pfam" id="PF10985">
    <property type="entry name" value="DUF2805"/>
    <property type="match status" value="1"/>
</dbReference>
<keyword evidence="2" id="KW-1185">Reference proteome</keyword>
<dbReference type="InterPro" id="IPR019882">
    <property type="entry name" value="CHP03643"/>
</dbReference>
<dbReference type="AlphaFoldDB" id="A0A9X4RA50"/>